<dbReference type="Proteomes" id="UP000649328">
    <property type="component" value="Unassembled WGS sequence"/>
</dbReference>
<dbReference type="NCBIfam" id="NF004127">
    <property type="entry name" value="PRK05617.1"/>
    <property type="match status" value="1"/>
</dbReference>
<dbReference type="InterPro" id="IPR029045">
    <property type="entry name" value="ClpP/crotonase-like_dom_sf"/>
</dbReference>
<accession>A0A8H7GMK9</accession>
<evidence type="ECO:0000313" key="7">
    <source>
        <dbReference type="Proteomes" id="UP000649328"/>
    </source>
</evidence>
<reference evidence="6" key="1">
    <citation type="submission" date="2020-10" db="EMBL/GenBank/DDBJ databases">
        <title>The Whole-Genome Sequence of Metschnikowia persimmonesis, a Novel Endophytic Yeast Species Isolated from Medicinal Plant Diospyros kaki Thumb.</title>
        <authorList>
            <person name="Rahmat E."/>
            <person name="Kang Y."/>
        </authorList>
    </citation>
    <scope>NUCLEOTIDE SEQUENCE</scope>
    <source>
        <strain evidence="6">KIOM G15050</strain>
    </source>
</reference>
<feature type="domain" description="Enoyl-CoA hydratase/isomerase" evidence="5">
    <location>
        <begin position="20"/>
        <end position="339"/>
    </location>
</feature>
<dbReference type="GO" id="GO:0003860">
    <property type="term" value="F:3-hydroxyisobutyryl-CoA hydrolase activity"/>
    <property type="evidence" value="ECO:0007669"/>
    <property type="project" value="UniProtKB-EC"/>
</dbReference>
<dbReference type="SUPFAM" id="SSF52096">
    <property type="entry name" value="ClpP/crotonase"/>
    <property type="match status" value="1"/>
</dbReference>
<dbReference type="PANTHER" id="PTHR43176:SF3">
    <property type="entry name" value="3-HYDROXYISOBUTYRYL-COA HYDROLASE, MITOCHONDRIAL"/>
    <property type="match status" value="1"/>
</dbReference>
<protein>
    <recommendedName>
        <fullName evidence="2">3-hydroxyisobutyryl-CoA hydrolase</fullName>
        <ecNumber evidence="2">3.1.2.4</ecNumber>
    </recommendedName>
</protein>
<dbReference type="InterPro" id="IPR045004">
    <property type="entry name" value="ECH_dom"/>
</dbReference>
<dbReference type="GO" id="GO:0005739">
    <property type="term" value="C:mitochondrion"/>
    <property type="evidence" value="ECO:0007669"/>
    <property type="project" value="TreeGrafter"/>
</dbReference>
<evidence type="ECO:0000259" key="5">
    <source>
        <dbReference type="Pfam" id="PF16113"/>
    </source>
</evidence>
<dbReference type="CDD" id="cd06558">
    <property type="entry name" value="crotonase-like"/>
    <property type="match status" value="1"/>
</dbReference>
<feature type="region of interest" description="Disordered" evidence="4">
    <location>
        <begin position="334"/>
        <end position="360"/>
    </location>
</feature>
<keyword evidence="7" id="KW-1185">Reference proteome</keyword>
<evidence type="ECO:0000256" key="2">
    <source>
        <dbReference type="ARBA" id="ARBA00011915"/>
    </source>
</evidence>
<comment type="catalytic activity">
    <reaction evidence="1">
        <text>3-hydroxy-2-methylpropanoyl-CoA + H2O = 3-hydroxy-2-methylpropanoate + CoA + H(+)</text>
        <dbReference type="Rhea" id="RHEA:20888"/>
        <dbReference type="ChEBI" id="CHEBI:11805"/>
        <dbReference type="ChEBI" id="CHEBI:15377"/>
        <dbReference type="ChEBI" id="CHEBI:15378"/>
        <dbReference type="ChEBI" id="CHEBI:57287"/>
        <dbReference type="ChEBI" id="CHEBI:57340"/>
        <dbReference type="EC" id="3.1.2.4"/>
    </reaction>
</comment>
<comment type="caution">
    <text evidence="6">The sequence shown here is derived from an EMBL/GenBank/DDBJ whole genome shotgun (WGS) entry which is preliminary data.</text>
</comment>
<dbReference type="GO" id="GO:0006574">
    <property type="term" value="P:L-valine catabolic process"/>
    <property type="evidence" value="ECO:0007669"/>
    <property type="project" value="TreeGrafter"/>
</dbReference>
<gene>
    <name evidence="6" type="ORF">HF325_005747</name>
</gene>
<evidence type="ECO:0000256" key="1">
    <source>
        <dbReference type="ARBA" id="ARBA00001709"/>
    </source>
</evidence>
<evidence type="ECO:0000313" key="6">
    <source>
        <dbReference type="EMBL" id="KAF7999898.1"/>
    </source>
</evidence>
<dbReference type="EMBL" id="JACBPP010000008">
    <property type="protein sequence ID" value="KAF7999898.1"/>
    <property type="molecule type" value="Genomic_DNA"/>
</dbReference>
<dbReference type="EC" id="3.1.2.4" evidence="2"/>
<dbReference type="InterPro" id="IPR018376">
    <property type="entry name" value="Enoyl-CoA_hyd/isom_CS"/>
</dbReference>
<dbReference type="InterPro" id="IPR032259">
    <property type="entry name" value="HIBYL-CoA-H"/>
</dbReference>
<dbReference type="Gene3D" id="3.90.226.10">
    <property type="entry name" value="2-enoyl-CoA Hydratase, Chain A, domain 1"/>
    <property type="match status" value="1"/>
</dbReference>
<proteinExistence type="predicted"/>
<keyword evidence="3" id="KW-0378">Hydrolase</keyword>
<evidence type="ECO:0000256" key="4">
    <source>
        <dbReference type="SAM" id="MobiDB-lite"/>
    </source>
</evidence>
<dbReference type="PROSITE" id="PS00166">
    <property type="entry name" value="ENOYL_COA_HYDRATASE"/>
    <property type="match status" value="1"/>
</dbReference>
<evidence type="ECO:0000256" key="3">
    <source>
        <dbReference type="ARBA" id="ARBA00022801"/>
    </source>
</evidence>
<sequence length="360" mass="39692">MAHGAYAADDVLFTNKNMARVITLNRTEKLNSLNTLMVQKIIPRLTEYAKLDVCNAIILNSSTPKALCAGGDVAECARQVMADNVQYATDFFQKEYNLNFLIATYSKPYVALMDGITMGGGVGLSVHAPFRVATENTKLAMPEMDIGFFPDVGTTFFLPRLDDNLGFYHALTGEVLTGIDAYMAGFATHYVPAERLAQLQTRVSNLNPPVINGAANEASNLRSQKDFFVQVNAVLDEFAVLKLPENYQFPLSADEIALINKSFSKSNFDDVLASFKGAGTEFGQKTHDRLAAKSPTCVRVAFELLKRGQKNSLRTQLELELTVATNMMHAKARGERFRQGRKTQASRQDQAAGLARMEHV</sequence>
<dbReference type="Pfam" id="PF16113">
    <property type="entry name" value="ECH_2"/>
    <property type="match status" value="1"/>
</dbReference>
<dbReference type="PANTHER" id="PTHR43176">
    <property type="entry name" value="3-HYDROXYISOBUTYRYL-COA HYDROLASE-RELATED"/>
    <property type="match status" value="1"/>
</dbReference>
<organism evidence="6 7">
    <name type="scientific">Metschnikowia pulcherrima</name>
    <dbReference type="NCBI Taxonomy" id="27326"/>
    <lineage>
        <taxon>Eukaryota</taxon>
        <taxon>Fungi</taxon>
        <taxon>Dikarya</taxon>
        <taxon>Ascomycota</taxon>
        <taxon>Saccharomycotina</taxon>
        <taxon>Pichiomycetes</taxon>
        <taxon>Metschnikowiaceae</taxon>
        <taxon>Metschnikowia</taxon>
    </lineage>
</organism>
<name>A0A8H7GMK9_9ASCO</name>
<dbReference type="OrthoDB" id="1737613at2759"/>
<dbReference type="AlphaFoldDB" id="A0A8H7GMK9"/>